<organism evidence="2 3">
    <name type="scientific">Nocardioides imazamoxiresistens</name>
    <dbReference type="NCBI Taxonomy" id="3231893"/>
    <lineage>
        <taxon>Bacteria</taxon>
        <taxon>Bacillati</taxon>
        <taxon>Actinomycetota</taxon>
        <taxon>Actinomycetes</taxon>
        <taxon>Propionibacteriales</taxon>
        <taxon>Nocardioidaceae</taxon>
        <taxon>Nocardioides</taxon>
    </lineage>
</organism>
<accession>A0ABU3PSS2</accession>
<dbReference type="RefSeq" id="WP_315731549.1">
    <property type="nucleotide sequence ID" value="NZ_JAVYII010000002.1"/>
</dbReference>
<gene>
    <name evidence="2" type="ORF">RDV89_04075</name>
</gene>
<evidence type="ECO:0000313" key="3">
    <source>
        <dbReference type="Proteomes" id="UP001268542"/>
    </source>
</evidence>
<protein>
    <submittedName>
        <fullName evidence="2">Copper transporter</fullName>
    </submittedName>
</protein>
<evidence type="ECO:0000256" key="1">
    <source>
        <dbReference type="SAM" id="MobiDB-lite"/>
    </source>
</evidence>
<dbReference type="Proteomes" id="UP001268542">
    <property type="component" value="Unassembled WGS sequence"/>
</dbReference>
<keyword evidence="3" id="KW-1185">Reference proteome</keyword>
<comment type="caution">
    <text evidence="2">The sequence shown here is derived from an EMBL/GenBank/DDBJ whole genome shotgun (WGS) entry which is preliminary data.</text>
</comment>
<name>A0ABU3PSS2_9ACTN</name>
<reference evidence="2 3" key="1">
    <citation type="submission" date="2023-08" db="EMBL/GenBank/DDBJ databases">
        <title>Nocardioides seae sp. nov., a bacterium isolated from a soil.</title>
        <authorList>
            <person name="Wang X."/>
        </authorList>
    </citation>
    <scope>NUCLEOTIDE SEQUENCE [LARGE SCALE GENOMIC DNA]</scope>
    <source>
        <strain evidence="2 3">YZH12</strain>
    </source>
</reference>
<dbReference type="InterPro" id="IPR021522">
    <property type="entry name" value="MctB"/>
</dbReference>
<sequence>MISFRHHLLSVVAVFVALAVGVILGGGPLSELGRTDDATEPARQTDDGSATHAEYGDAFAETVGPQLYGDRLEGQQVSLLTLAGADPATVDGVVAQVEAAGGSVAARYEGREKLTVPGEQGYVDSLGTQLVEDNDLGDAIPSDLGSHERVGRLIGRAIASTEENGEESDVTSQAILDTLSSGELLTAPEEQAGRTPLVLVVLGEERTDAAATALLAGLAQGIGSAAVGEVVVGTTTSGEDGDLSLLRGEDVSGFTTVDGADTTVGQVTAAIALGAAVEGVLGSFGTSGADGAAPVG</sequence>
<feature type="region of interest" description="Disordered" evidence="1">
    <location>
        <begin position="31"/>
        <end position="50"/>
    </location>
</feature>
<evidence type="ECO:0000313" key="2">
    <source>
        <dbReference type="EMBL" id="MDT9592229.1"/>
    </source>
</evidence>
<dbReference type="Pfam" id="PF11382">
    <property type="entry name" value="MctB"/>
    <property type="match status" value="1"/>
</dbReference>
<dbReference type="EMBL" id="JAVYII010000002">
    <property type="protein sequence ID" value="MDT9592229.1"/>
    <property type="molecule type" value="Genomic_DNA"/>
</dbReference>
<proteinExistence type="predicted"/>